<organism evidence="2 3">
    <name type="scientific">bacterium (Candidatus Blackallbacteria) CG17_big_fil_post_rev_8_21_14_2_50_48_46</name>
    <dbReference type="NCBI Taxonomy" id="2014261"/>
    <lineage>
        <taxon>Bacteria</taxon>
        <taxon>Candidatus Blackallbacteria</taxon>
    </lineage>
</organism>
<protein>
    <recommendedName>
        <fullName evidence="1">Phage protein Gp138 N-terminal domain-containing protein</fullName>
    </recommendedName>
</protein>
<reference evidence="2 3" key="1">
    <citation type="submission" date="2017-09" db="EMBL/GenBank/DDBJ databases">
        <title>Depth-based differentiation of microbial function through sediment-hosted aquifers and enrichment of novel symbionts in the deep terrestrial subsurface.</title>
        <authorList>
            <person name="Probst A.J."/>
            <person name="Ladd B."/>
            <person name="Jarett J.K."/>
            <person name="Geller-Mcgrath D.E."/>
            <person name="Sieber C.M."/>
            <person name="Emerson J.B."/>
            <person name="Anantharaman K."/>
            <person name="Thomas B.C."/>
            <person name="Malmstrom R."/>
            <person name="Stieglmeier M."/>
            <person name="Klingl A."/>
            <person name="Woyke T."/>
            <person name="Ryan C.M."/>
            <person name="Banfield J.F."/>
        </authorList>
    </citation>
    <scope>NUCLEOTIDE SEQUENCE [LARGE SCALE GENOMIC DNA]</scope>
    <source>
        <strain evidence="2">CG17_big_fil_post_rev_8_21_14_2_50_48_46</strain>
    </source>
</reference>
<comment type="caution">
    <text evidence="2">The sequence shown here is derived from an EMBL/GenBank/DDBJ whole genome shotgun (WGS) entry which is preliminary data.</text>
</comment>
<accession>A0A2M7G7N9</accession>
<dbReference type="EMBL" id="PFFQ01000016">
    <property type="protein sequence ID" value="PIW18001.1"/>
    <property type="molecule type" value="Genomic_DNA"/>
</dbReference>
<dbReference type="InterPro" id="IPR037026">
    <property type="entry name" value="Vgr_OB-fold_dom_sf"/>
</dbReference>
<dbReference type="Pfam" id="PF18352">
    <property type="entry name" value="Gp138_N"/>
    <property type="match status" value="1"/>
</dbReference>
<sequence length="209" mass="23097">MILDELREMHTAIPCYVNSYDEDTGEAEVTIPFSEFTPTEDGDVQEEGWPPVSGIPVWFPGGKKTLIDWEIPKGTKGFLIFMERNIARWYLSDGIEPTTPDSREMFGKSSPFLMTRIRTKRGEVDPATHIHLTESGEVQVKASAVRLGSFEADKALALAEKVMTGLNDIKNAFNNHTHICISPGAPCDPPIPDIGSIQEVASAMVFTNE</sequence>
<dbReference type="Proteomes" id="UP000231019">
    <property type="component" value="Unassembled WGS sequence"/>
</dbReference>
<proteinExistence type="predicted"/>
<name>A0A2M7G7N9_9BACT</name>
<evidence type="ECO:0000313" key="3">
    <source>
        <dbReference type="Proteomes" id="UP000231019"/>
    </source>
</evidence>
<feature type="domain" description="Phage protein Gp138 N-terminal" evidence="1">
    <location>
        <begin position="13"/>
        <end position="99"/>
    </location>
</feature>
<dbReference type="InterPro" id="IPR041599">
    <property type="entry name" value="Gp138_N"/>
</dbReference>
<dbReference type="AlphaFoldDB" id="A0A2M7G7N9"/>
<evidence type="ECO:0000259" key="1">
    <source>
        <dbReference type="Pfam" id="PF18352"/>
    </source>
</evidence>
<evidence type="ECO:0000313" key="2">
    <source>
        <dbReference type="EMBL" id="PIW18001.1"/>
    </source>
</evidence>
<dbReference type="Gene3D" id="2.40.50.230">
    <property type="entry name" value="Gp5 N-terminal domain"/>
    <property type="match status" value="1"/>
</dbReference>
<gene>
    <name evidence="2" type="ORF">COW36_06570</name>
</gene>